<dbReference type="Proteomes" id="UP000777002">
    <property type="component" value="Unassembled WGS sequence"/>
</dbReference>
<keyword evidence="2" id="KW-1185">Reference proteome</keyword>
<dbReference type="EMBL" id="JACJKX010000003">
    <property type="protein sequence ID" value="MBM6928189.1"/>
    <property type="molecule type" value="Genomic_DNA"/>
</dbReference>
<gene>
    <name evidence="1" type="ORF">H5985_02750</name>
</gene>
<accession>A0ABS2GRW8</accession>
<proteinExistence type="predicted"/>
<protein>
    <recommendedName>
        <fullName evidence="3">GNAT family N-acetyltransferase</fullName>
    </recommendedName>
</protein>
<evidence type="ECO:0000313" key="2">
    <source>
        <dbReference type="Proteomes" id="UP000777002"/>
    </source>
</evidence>
<dbReference type="RefSeq" id="WP_205049790.1">
    <property type="nucleotide sequence ID" value="NZ_JACJKX010000003.1"/>
</dbReference>
<comment type="caution">
    <text evidence="1">The sequence shown here is derived from an EMBL/GenBank/DDBJ whole genome shotgun (WGS) entry which is preliminary data.</text>
</comment>
<sequence>MNNQIFFLQSEEEFKPHWEIVKPMLEKCVIHAVHGEYQVEDIYLMVKEQRAFVIYSLWNGEPSVALAVEWVIYPRMKAVNIMALGGKNLIPSANVFWARILNMLKSVGIEYVECSCSEAMARMLTSKLNFQRTYEFLRLKL</sequence>
<organism evidence="1 2">
    <name type="scientific">Parasutterella secunda</name>
    <dbReference type="NCBI Taxonomy" id="626947"/>
    <lineage>
        <taxon>Bacteria</taxon>
        <taxon>Pseudomonadati</taxon>
        <taxon>Pseudomonadota</taxon>
        <taxon>Betaproteobacteria</taxon>
        <taxon>Burkholderiales</taxon>
        <taxon>Sutterellaceae</taxon>
        <taxon>Parasutterella</taxon>
    </lineage>
</organism>
<reference evidence="1 2" key="1">
    <citation type="journal article" date="2021" name="Sci. Rep.">
        <title>The distribution of antibiotic resistance genes in chicken gut microbiota commensals.</title>
        <authorList>
            <person name="Juricova H."/>
            <person name="Matiasovicova J."/>
            <person name="Kubasova T."/>
            <person name="Cejkova D."/>
            <person name="Rychlik I."/>
        </authorList>
    </citation>
    <scope>NUCLEOTIDE SEQUENCE [LARGE SCALE GENOMIC DNA]</scope>
    <source>
        <strain evidence="1 2">An562</strain>
    </source>
</reference>
<evidence type="ECO:0008006" key="3">
    <source>
        <dbReference type="Google" id="ProtNLM"/>
    </source>
</evidence>
<evidence type="ECO:0000313" key="1">
    <source>
        <dbReference type="EMBL" id="MBM6928189.1"/>
    </source>
</evidence>
<name>A0ABS2GRW8_9BURK</name>